<evidence type="ECO:0000313" key="1">
    <source>
        <dbReference type="EMBL" id="SVC33790.1"/>
    </source>
</evidence>
<protein>
    <submittedName>
        <fullName evidence="1">Uncharacterized protein</fullName>
    </submittedName>
</protein>
<name>A0A382LAT6_9ZZZZ</name>
<dbReference type="EMBL" id="UINC01085862">
    <property type="protein sequence ID" value="SVC33790.1"/>
    <property type="molecule type" value="Genomic_DNA"/>
</dbReference>
<sequence length="72" mass="8378">MGYLKMKVEDNKYMGPIKYRGRFFLKLEKRLKFPSFTIHVLSSRDGKQATFYNIKNENDVPIDEGDCIAVTA</sequence>
<proteinExistence type="predicted"/>
<feature type="non-terminal residue" evidence="1">
    <location>
        <position position="72"/>
    </location>
</feature>
<gene>
    <name evidence="1" type="ORF">METZ01_LOCUS286644</name>
</gene>
<dbReference type="AlphaFoldDB" id="A0A382LAT6"/>
<reference evidence="1" key="1">
    <citation type="submission" date="2018-05" db="EMBL/GenBank/DDBJ databases">
        <authorList>
            <person name="Lanie J.A."/>
            <person name="Ng W.-L."/>
            <person name="Kazmierczak K.M."/>
            <person name="Andrzejewski T.M."/>
            <person name="Davidsen T.M."/>
            <person name="Wayne K.J."/>
            <person name="Tettelin H."/>
            <person name="Glass J.I."/>
            <person name="Rusch D."/>
            <person name="Podicherti R."/>
            <person name="Tsui H.-C.T."/>
            <person name="Winkler M.E."/>
        </authorList>
    </citation>
    <scope>NUCLEOTIDE SEQUENCE</scope>
</reference>
<organism evidence="1">
    <name type="scientific">marine metagenome</name>
    <dbReference type="NCBI Taxonomy" id="408172"/>
    <lineage>
        <taxon>unclassified sequences</taxon>
        <taxon>metagenomes</taxon>
        <taxon>ecological metagenomes</taxon>
    </lineage>
</organism>
<accession>A0A382LAT6</accession>